<proteinExistence type="predicted"/>
<sequence length="146" mass="17398">MKQKNIEQKLRDWFSLMLKKYTWLSIKFEFSEEEECYLVSFSPKSMSLQNEDFCRDALAFENKVNEEFGDDAPLFCDDEDLFELSPNAEVLSNHNEEMSFMEIKDEDSIKMAHFDFTNLFSQISPQFTKEESFEDTHYKKNYNKAA</sequence>
<protein>
    <submittedName>
        <fullName evidence="1">Uncharacterized protein</fullName>
    </submittedName>
</protein>
<accession>A0A8S5V0X8</accession>
<name>A0A8S5V0X8_9CAUD</name>
<reference evidence="1" key="1">
    <citation type="journal article" date="2021" name="Proc. Natl. Acad. Sci. U.S.A.">
        <title>A Catalog of Tens of Thousands of Viruses from Human Metagenomes Reveals Hidden Associations with Chronic Diseases.</title>
        <authorList>
            <person name="Tisza M.J."/>
            <person name="Buck C.B."/>
        </authorList>
    </citation>
    <scope>NUCLEOTIDE SEQUENCE</scope>
    <source>
        <strain evidence="1">CtJDl18</strain>
    </source>
</reference>
<evidence type="ECO:0000313" key="1">
    <source>
        <dbReference type="EMBL" id="DAG00267.1"/>
    </source>
</evidence>
<dbReference type="EMBL" id="BK016178">
    <property type="protein sequence ID" value="DAG00267.1"/>
    <property type="molecule type" value="Genomic_DNA"/>
</dbReference>
<organism evidence="1">
    <name type="scientific">Podoviridae sp. ctJDl18</name>
    <dbReference type="NCBI Taxonomy" id="2825242"/>
    <lineage>
        <taxon>Viruses</taxon>
        <taxon>Duplodnaviria</taxon>
        <taxon>Heunggongvirae</taxon>
        <taxon>Uroviricota</taxon>
        <taxon>Caudoviricetes</taxon>
    </lineage>
</organism>